<dbReference type="EMBL" id="GIBP01006117">
    <property type="protein sequence ID" value="NDV35086.1"/>
    <property type="molecule type" value="Transcribed_RNA"/>
</dbReference>
<evidence type="ECO:0000256" key="5">
    <source>
        <dbReference type="ARBA" id="ARBA00022946"/>
    </source>
</evidence>
<dbReference type="FunFam" id="1.10.357.10:FF:000004">
    <property type="entry name" value="Ubiquinone biosynthesis protein COQ9, mitochondrial"/>
    <property type="match status" value="1"/>
</dbReference>
<feature type="compositionally biased region" description="Basic and acidic residues" evidence="9">
    <location>
        <begin position="234"/>
        <end position="243"/>
    </location>
</feature>
<evidence type="ECO:0000256" key="9">
    <source>
        <dbReference type="SAM" id="MobiDB-lite"/>
    </source>
</evidence>
<name>A0A6B2LDG8_9EUKA</name>
<evidence type="ECO:0000256" key="4">
    <source>
        <dbReference type="ARBA" id="ARBA00022688"/>
    </source>
</evidence>
<sequence>MEEKRKEILDNALRNVHTLGWTYEALALGASQAGLPPTAHGIITNGPIDLVHYFIDQCNIKFLSDLPELNKIPLKSRIETLIRLRLSLYVPYISRWSEALGLLAQPQNLPTSVPKLAKLIDEIWYQAGDDTTDHNWYIKRAVLTGIYTSTELYMLTDLSENHASTWEFLHRRIEDMIVLSEYQSSLEGSLLNLKKGIEGWFLAQNAQRTQQQTHDNPEPHTQPPPPQQEPDTLQEEKQKEQKV</sequence>
<dbReference type="InterPro" id="IPR012762">
    <property type="entry name" value="Ubiq_biosynth_COQ9"/>
</dbReference>
<organism evidence="11">
    <name type="scientific">Arcella intermedia</name>
    <dbReference type="NCBI Taxonomy" id="1963864"/>
    <lineage>
        <taxon>Eukaryota</taxon>
        <taxon>Amoebozoa</taxon>
        <taxon>Tubulinea</taxon>
        <taxon>Elardia</taxon>
        <taxon>Arcellinida</taxon>
        <taxon>Sphaerothecina</taxon>
        <taxon>Arcellidae</taxon>
        <taxon>Arcella</taxon>
    </lineage>
</organism>
<dbReference type="AlphaFoldDB" id="A0A6B2LDG8"/>
<dbReference type="Pfam" id="PF08511">
    <property type="entry name" value="COQ9"/>
    <property type="match status" value="1"/>
</dbReference>
<comment type="subcellular location">
    <subcellularLocation>
        <location evidence="1 8">Mitochondrion</location>
    </subcellularLocation>
</comment>
<evidence type="ECO:0000256" key="7">
    <source>
        <dbReference type="ARBA" id="ARBA00023128"/>
    </source>
</evidence>
<evidence type="ECO:0000256" key="2">
    <source>
        <dbReference type="ARBA" id="ARBA00004749"/>
    </source>
</evidence>
<dbReference type="PANTHER" id="PTHR21427:SF19">
    <property type="entry name" value="UBIQUINONE BIOSYNTHESIS PROTEIN COQ9, MITOCHONDRIAL"/>
    <property type="match status" value="1"/>
</dbReference>
<evidence type="ECO:0000313" key="11">
    <source>
        <dbReference type="EMBL" id="NDV35086.1"/>
    </source>
</evidence>
<dbReference type="GO" id="GO:0008289">
    <property type="term" value="F:lipid binding"/>
    <property type="evidence" value="ECO:0007669"/>
    <property type="project" value="UniProtKB-UniRule"/>
</dbReference>
<proteinExistence type="inferred from homology"/>
<keyword evidence="6 8" id="KW-0446">Lipid-binding</keyword>
<evidence type="ECO:0000256" key="6">
    <source>
        <dbReference type="ARBA" id="ARBA00023121"/>
    </source>
</evidence>
<evidence type="ECO:0000256" key="1">
    <source>
        <dbReference type="ARBA" id="ARBA00004173"/>
    </source>
</evidence>
<comment type="function">
    <text evidence="8">Membrane-associated protein that warps the membrane surface to access and bind aromatic isoprenes with high specificity, including ubiquinone (CoQ) isoprene intermediates and presents them directly to Coq7, therefore facilitating the Coq7-mediated hydroxylase step. Participates in the biosynthesis of coenzyme Q, also named ubiquinone, an essential lipid-soluble electron transporter for aerobic cellular respiration.</text>
</comment>
<feature type="region of interest" description="Disordered" evidence="9">
    <location>
        <begin position="206"/>
        <end position="243"/>
    </location>
</feature>
<feature type="domain" description="COQ9 C-terminal" evidence="10">
    <location>
        <begin position="110"/>
        <end position="177"/>
    </location>
</feature>
<evidence type="ECO:0000256" key="3">
    <source>
        <dbReference type="ARBA" id="ARBA00010766"/>
    </source>
</evidence>
<reference evidence="11" key="1">
    <citation type="journal article" date="2020" name="J. Eukaryot. Microbiol.">
        <title>De novo Sequencing, Assembly and Annotation of the Transcriptome for the Free-Living Testate Amoeba Arcella intermedia.</title>
        <authorList>
            <person name="Ribeiro G.M."/>
            <person name="Porfirio-Sousa A.L."/>
            <person name="Maurer-Alcala X.X."/>
            <person name="Katz L.A."/>
            <person name="Lahr D.J.G."/>
        </authorList>
    </citation>
    <scope>NUCLEOTIDE SEQUENCE</scope>
</reference>
<protein>
    <recommendedName>
        <fullName evidence="8">Ubiquinone biosynthesis protein</fullName>
    </recommendedName>
</protein>
<comment type="similarity">
    <text evidence="3 8">Belongs to the COQ9 family.</text>
</comment>
<dbReference type="InterPro" id="IPR013718">
    <property type="entry name" value="COQ9_C"/>
</dbReference>
<dbReference type="GO" id="GO:0005743">
    <property type="term" value="C:mitochondrial inner membrane"/>
    <property type="evidence" value="ECO:0007669"/>
    <property type="project" value="TreeGrafter"/>
</dbReference>
<dbReference type="UniPathway" id="UPA00232"/>
<dbReference type="PANTHER" id="PTHR21427">
    <property type="entry name" value="UBIQUINONE BIOSYNTHESIS PROTEIN COQ9, MITOCHONDRIAL"/>
    <property type="match status" value="1"/>
</dbReference>
<evidence type="ECO:0000256" key="8">
    <source>
        <dbReference type="RuleBase" id="RU366063"/>
    </source>
</evidence>
<dbReference type="Gene3D" id="1.10.357.10">
    <property type="entry name" value="Tetracycline Repressor, domain 2"/>
    <property type="match status" value="1"/>
</dbReference>
<evidence type="ECO:0000259" key="10">
    <source>
        <dbReference type="Pfam" id="PF08511"/>
    </source>
</evidence>
<dbReference type="GO" id="GO:0006744">
    <property type="term" value="P:ubiquinone biosynthetic process"/>
    <property type="evidence" value="ECO:0007669"/>
    <property type="project" value="UniProtKB-UniRule"/>
</dbReference>
<keyword evidence="7 8" id="KW-0496">Mitochondrion</keyword>
<comment type="pathway">
    <text evidence="2 8">Cofactor biosynthesis; ubiquinone biosynthesis.</text>
</comment>
<dbReference type="NCBIfam" id="TIGR02396">
    <property type="entry name" value="diverge_rpsU"/>
    <property type="match status" value="1"/>
</dbReference>
<keyword evidence="4 8" id="KW-0831">Ubiquinone biosynthesis</keyword>
<keyword evidence="5" id="KW-0809">Transit peptide</keyword>
<accession>A0A6B2LDG8</accession>